<dbReference type="SUPFAM" id="SSF55486">
    <property type="entry name" value="Metalloproteases ('zincins'), catalytic domain"/>
    <property type="match status" value="1"/>
</dbReference>
<dbReference type="EMBL" id="JBHUIR010000001">
    <property type="protein sequence ID" value="MFD2258188.1"/>
    <property type="molecule type" value="Genomic_DNA"/>
</dbReference>
<dbReference type="PANTHER" id="PTHR46986:SF1">
    <property type="entry name" value="ENDORIBONUCLEASE YBEY, CHLOROPLASTIC"/>
    <property type="match status" value="1"/>
</dbReference>
<evidence type="ECO:0000256" key="1">
    <source>
        <dbReference type="ARBA" id="ARBA00010875"/>
    </source>
</evidence>
<dbReference type="RefSeq" id="WP_345097561.1">
    <property type="nucleotide sequence ID" value="NZ_BAABGS010000002.1"/>
</dbReference>
<comment type="cofactor">
    <cofactor evidence="7">
        <name>Zn(2+)</name>
        <dbReference type="ChEBI" id="CHEBI:29105"/>
    </cofactor>
    <text evidence="7">Binds 1 zinc ion.</text>
</comment>
<evidence type="ECO:0000256" key="6">
    <source>
        <dbReference type="ARBA" id="ARBA00022833"/>
    </source>
</evidence>
<comment type="function">
    <text evidence="7">Single strand-specific metallo-endoribonuclease involved in late-stage 70S ribosome quality control and in maturation of the 3' terminus of the 16S rRNA.</text>
</comment>
<dbReference type="PANTHER" id="PTHR46986">
    <property type="entry name" value="ENDORIBONUCLEASE YBEY, CHLOROPLASTIC"/>
    <property type="match status" value="1"/>
</dbReference>
<feature type="region of interest" description="Disordered" evidence="8">
    <location>
        <begin position="1"/>
        <end position="25"/>
    </location>
</feature>
<comment type="caution">
    <text evidence="9">The sequence shown here is derived from an EMBL/GenBank/DDBJ whole genome shotgun (WGS) entry which is preliminary data.</text>
</comment>
<dbReference type="HAMAP" id="MF_00009">
    <property type="entry name" value="Endoribonucl_YbeY"/>
    <property type="match status" value="1"/>
</dbReference>
<evidence type="ECO:0000313" key="10">
    <source>
        <dbReference type="Proteomes" id="UP001597373"/>
    </source>
</evidence>
<proteinExistence type="inferred from homology"/>
<feature type="binding site" evidence="7">
    <location>
        <position position="128"/>
    </location>
    <ligand>
        <name>Zn(2+)</name>
        <dbReference type="ChEBI" id="CHEBI:29105"/>
        <note>catalytic</note>
    </ligand>
</feature>
<dbReference type="Proteomes" id="UP001597373">
    <property type="component" value="Unassembled WGS sequence"/>
</dbReference>
<evidence type="ECO:0000256" key="8">
    <source>
        <dbReference type="SAM" id="MobiDB-lite"/>
    </source>
</evidence>
<keyword evidence="7" id="KW-0690">Ribosome biogenesis</keyword>
<dbReference type="NCBIfam" id="TIGR00043">
    <property type="entry name" value="rRNA maturation RNase YbeY"/>
    <property type="match status" value="1"/>
</dbReference>
<name>A0ABW5DAU0_9HYPH</name>
<keyword evidence="2 7" id="KW-0540">Nuclease</keyword>
<feature type="binding site" evidence="7">
    <location>
        <position position="138"/>
    </location>
    <ligand>
        <name>Zn(2+)</name>
        <dbReference type="ChEBI" id="CHEBI:29105"/>
        <note>catalytic</note>
    </ligand>
</feature>
<dbReference type="Gene3D" id="3.40.390.30">
    <property type="entry name" value="Metalloproteases ('zincins'), catalytic domain"/>
    <property type="match status" value="1"/>
</dbReference>
<keyword evidence="3 7" id="KW-0479">Metal-binding</keyword>
<dbReference type="PROSITE" id="PS01306">
    <property type="entry name" value="UPF0054"/>
    <property type="match status" value="1"/>
</dbReference>
<reference evidence="10" key="1">
    <citation type="journal article" date="2019" name="Int. J. Syst. Evol. Microbiol.">
        <title>The Global Catalogue of Microorganisms (GCM) 10K type strain sequencing project: providing services to taxonomists for standard genome sequencing and annotation.</title>
        <authorList>
            <consortium name="The Broad Institute Genomics Platform"/>
            <consortium name="The Broad Institute Genome Sequencing Center for Infectious Disease"/>
            <person name="Wu L."/>
            <person name="Ma J."/>
        </authorList>
    </citation>
    <scope>NUCLEOTIDE SEQUENCE [LARGE SCALE GENOMIC DNA]</scope>
    <source>
        <strain evidence="10">KCTC 23707</strain>
    </source>
</reference>
<evidence type="ECO:0000313" key="9">
    <source>
        <dbReference type="EMBL" id="MFD2258188.1"/>
    </source>
</evidence>
<comment type="similarity">
    <text evidence="1 7">Belongs to the endoribonuclease YbeY family.</text>
</comment>
<keyword evidence="7" id="KW-0963">Cytoplasm</keyword>
<keyword evidence="4 7" id="KW-0255">Endonuclease</keyword>
<dbReference type="InterPro" id="IPR020549">
    <property type="entry name" value="YbeY_CS"/>
</dbReference>
<organism evidence="9 10">
    <name type="scientific">Chelativorans composti</name>
    <dbReference type="NCBI Taxonomy" id="768533"/>
    <lineage>
        <taxon>Bacteria</taxon>
        <taxon>Pseudomonadati</taxon>
        <taxon>Pseudomonadota</taxon>
        <taxon>Alphaproteobacteria</taxon>
        <taxon>Hyphomicrobiales</taxon>
        <taxon>Phyllobacteriaceae</taxon>
        <taxon>Chelativorans</taxon>
    </lineage>
</organism>
<dbReference type="EC" id="3.1.-.-" evidence="7"/>
<evidence type="ECO:0000256" key="5">
    <source>
        <dbReference type="ARBA" id="ARBA00022801"/>
    </source>
</evidence>
<accession>A0ABW5DAU0</accession>
<keyword evidence="6 7" id="KW-0862">Zinc</keyword>
<evidence type="ECO:0000256" key="3">
    <source>
        <dbReference type="ARBA" id="ARBA00022723"/>
    </source>
</evidence>
<evidence type="ECO:0000256" key="2">
    <source>
        <dbReference type="ARBA" id="ARBA00022722"/>
    </source>
</evidence>
<gene>
    <name evidence="7 9" type="primary">ybeY</name>
    <name evidence="9" type="ORF">ACFSMZ_00195</name>
</gene>
<keyword evidence="10" id="KW-1185">Reference proteome</keyword>
<protein>
    <recommendedName>
        <fullName evidence="7">Endoribonuclease YbeY</fullName>
        <ecNumber evidence="7">3.1.-.-</ecNumber>
    </recommendedName>
</protein>
<evidence type="ECO:0000256" key="4">
    <source>
        <dbReference type="ARBA" id="ARBA00022759"/>
    </source>
</evidence>
<dbReference type="InterPro" id="IPR023091">
    <property type="entry name" value="MetalPrtase_cat_dom_sf_prd"/>
</dbReference>
<keyword evidence="7" id="KW-0698">rRNA processing</keyword>
<evidence type="ECO:0000256" key="7">
    <source>
        <dbReference type="HAMAP-Rule" id="MF_00009"/>
    </source>
</evidence>
<dbReference type="Pfam" id="PF02130">
    <property type="entry name" value="YbeY"/>
    <property type="match status" value="1"/>
</dbReference>
<sequence>MPDNSTDATPAIDLQISVEGGDWPSEDALQDLAQRAIEASFAQVGDLEPGQTVSILFTDDETIRDLNARFRNKDKSTNVLSFPGPEDAPFPGIPPHLGDIALAYETIVREAQAEGKPFEHHLTHLIVHGFLHLAGYDHIEPEEAEEMEGLERIILQGLAISDPYD</sequence>
<comment type="subcellular location">
    <subcellularLocation>
        <location evidence="7">Cytoplasm</location>
    </subcellularLocation>
</comment>
<keyword evidence="5 7" id="KW-0378">Hydrolase</keyword>
<feature type="binding site" evidence="7">
    <location>
        <position position="132"/>
    </location>
    <ligand>
        <name>Zn(2+)</name>
        <dbReference type="ChEBI" id="CHEBI:29105"/>
        <note>catalytic</note>
    </ligand>
</feature>
<dbReference type="InterPro" id="IPR002036">
    <property type="entry name" value="YbeY"/>
</dbReference>